<accession>A0A645GJR1</accession>
<proteinExistence type="predicted"/>
<reference evidence="1" key="1">
    <citation type="submission" date="2019-08" db="EMBL/GenBank/DDBJ databases">
        <authorList>
            <person name="Kucharzyk K."/>
            <person name="Murdoch R.W."/>
            <person name="Higgins S."/>
            <person name="Loffler F."/>
        </authorList>
    </citation>
    <scope>NUCLEOTIDE SEQUENCE</scope>
</reference>
<comment type="caution">
    <text evidence="1">The sequence shown here is derived from an EMBL/GenBank/DDBJ whole genome shotgun (WGS) entry which is preliminary data.</text>
</comment>
<dbReference type="AlphaFoldDB" id="A0A645GJR1"/>
<organism evidence="1">
    <name type="scientific">bioreactor metagenome</name>
    <dbReference type="NCBI Taxonomy" id="1076179"/>
    <lineage>
        <taxon>unclassified sequences</taxon>
        <taxon>metagenomes</taxon>
        <taxon>ecological metagenomes</taxon>
    </lineage>
</organism>
<sequence>MKDNTEKQKWEQPVIIDLTIEKTEKDFSGTESLDVFGPAAS</sequence>
<evidence type="ECO:0000313" key="1">
    <source>
        <dbReference type="EMBL" id="MPN26069.1"/>
    </source>
</evidence>
<protein>
    <submittedName>
        <fullName evidence="1">Uncharacterized protein</fullName>
    </submittedName>
</protein>
<dbReference type="EMBL" id="VSSQ01075480">
    <property type="protein sequence ID" value="MPN26069.1"/>
    <property type="molecule type" value="Genomic_DNA"/>
</dbReference>
<name>A0A645GJR1_9ZZZZ</name>
<gene>
    <name evidence="1" type="ORF">SDC9_173491</name>
</gene>